<sequence length="75" mass="8510">QVQLIGNVGNTPETKNFESGKKVCSFSLATNEYYHKEGEKIQQTDWHNVVAWGKQAELIEKYVDKGKEVAIRGKL</sequence>
<dbReference type="RefSeq" id="WP_311486099.1">
    <property type="nucleotide sequence ID" value="NZ_JAVRHP010000370.1"/>
</dbReference>
<dbReference type="Gene3D" id="2.40.50.140">
    <property type="entry name" value="Nucleic acid-binding proteins"/>
    <property type="match status" value="1"/>
</dbReference>
<dbReference type="InterPro" id="IPR012340">
    <property type="entry name" value="NA-bd_OB-fold"/>
</dbReference>
<proteinExistence type="predicted"/>
<evidence type="ECO:0000256" key="3">
    <source>
        <dbReference type="RuleBase" id="RU000524"/>
    </source>
</evidence>
<dbReference type="Proteomes" id="UP001248819">
    <property type="component" value="Unassembled WGS sequence"/>
</dbReference>
<dbReference type="CDD" id="cd04496">
    <property type="entry name" value="SSB_OBF"/>
    <property type="match status" value="1"/>
</dbReference>
<dbReference type="EMBL" id="JAVRHP010000370">
    <property type="protein sequence ID" value="MDT0652041.1"/>
    <property type="molecule type" value="Genomic_DNA"/>
</dbReference>
<dbReference type="Pfam" id="PF00436">
    <property type="entry name" value="SSB"/>
    <property type="match status" value="1"/>
</dbReference>
<dbReference type="GO" id="GO:0003677">
    <property type="term" value="F:DNA binding"/>
    <property type="evidence" value="ECO:0007669"/>
    <property type="project" value="UniProtKB-KW"/>
</dbReference>
<evidence type="ECO:0000256" key="2">
    <source>
        <dbReference type="PROSITE-ProRule" id="PRU00252"/>
    </source>
</evidence>
<reference evidence="4 5" key="1">
    <citation type="submission" date="2023-09" db="EMBL/GenBank/DDBJ databases">
        <authorList>
            <person name="Rey-Velasco X."/>
        </authorList>
    </citation>
    <scope>NUCLEOTIDE SEQUENCE [LARGE SCALE GENOMIC DNA]</scope>
    <source>
        <strain evidence="4 5">F297</strain>
    </source>
</reference>
<accession>A0ABU3D089</accession>
<organism evidence="4 5">
    <name type="scientific">Autumnicola edwardsiae</name>
    <dbReference type="NCBI Taxonomy" id="3075594"/>
    <lineage>
        <taxon>Bacteria</taxon>
        <taxon>Pseudomonadati</taxon>
        <taxon>Bacteroidota</taxon>
        <taxon>Flavobacteriia</taxon>
        <taxon>Flavobacteriales</taxon>
        <taxon>Flavobacteriaceae</taxon>
        <taxon>Autumnicola</taxon>
    </lineage>
</organism>
<feature type="non-terminal residue" evidence="4">
    <location>
        <position position="75"/>
    </location>
</feature>
<dbReference type="PIRSF" id="PIRSF002070">
    <property type="entry name" value="SSB"/>
    <property type="match status" value="1"/>
</dbReference>
<keyword evidence="5" id="KW-1185">Reference proteome</keyword>
<dbReference type="InterPro" id="IPR000424">
    <property type="entry name" value="Primosome_PriB/ssb"/>
</dbReference>
<dbReference type="InterPro" id="IPR011344">
    <property type="entry name" value="ssDNA-bd"/>
</dbReference>
<name>A0ABU3D089_9FLAO</name>
<dbReference type="PANTHER" id="PTHR10302">
    <property type="entry name" value="SINGLE-STRANDED DNA-BINDING PROTEIN"/>
    <property type="match status" value="1"/>
</dbReference>
<comment type="caution">
    <text evidence="4">The sequence shown here is derived from an EMBL/GenBank/DDBJ whole genome shotgun (WGS) entry which is preliminary data.</text>
</comment>
<keyword evidence="1 2" id="KW-0238">DNA-binding</keyword>
<dbReference type="NCBIfam" id="TIGR00621">
    <property type="entry name" value="ssb"/>
    <property type="match status" value="1"/>
</dbReference>
<dbReference type="PROSITE" id="PS50935">
    <property type="entry name" value="SSB"/>
    <property type="match status" value="1"/>
</dbReference>
<evidence type="ECO:0000313" key="4">
    <source>
        <dbReference type="EMBL" id="MDT0652041.1"/>
    </source>
</evidence>
<gene>
    <name evidence="4" type="ORF">RM529_18020</name>
</gene>
<evidence type="ECO:0000256" key="1">
    <source>
        <dbReference type="ARBA" id="ARBA00023125"/>
    </source>
</evidence>
<feature type="non-terminal residue" evidence="4">
    <location>
        <position position="1"/>
    </location>
</feature>
<dbReference type="SUPFAM" id="SSF50249">
    <property type="entry name" value="Nucleic acid-binding proteins"/>
    <property type="match status" value="1"/>
</dbReference>
<evidence type="ECO:0000313" key="5">
    <source>
        <dbReference type="Proteomes" id="UP001248819"/>
    </source>
</evidence>
<protein>
    <recommendedName>
        <fullName evidence="3">Single-stranded DNA-binding protein</fullName>
    </recommendedName>
</protein>
<dbReference type="PANTHER" id="PTHR10302:SF0">
    <property type="entry name" value="SINGLE-STRANDED DNA-BINDING PROTEIN, MITOCHONDRIAL"/>
    <property type="match status" value="1"/>
</dbReference>